<dbReference type="Proteomes" id="UP000287166">
    <property type="component" value="Unassembled WGS sequence"/>
</dbReference>
<protein>
    <submittedName>
        <fullName evidence="1">Uncharacterized protein</fullName>
    </submittedName>
</protein>
<accession>A0A401H660</accession>
<dbReference type="AlphaFoldDB" id="A0A401H660"/>
<dbReference type="EMBL" id="BFAD01000017">
    <property type="protein sequence ID" value="GBE89925.1"/>
    <property type="molecule type" value="Genomic_DNA"/>
</dbReference>
<organism evidence="1 2">
    <name type="scientific">Sparassis crispa</name>
    <dbReference type="NCBI Taxonomy" id="139825"/>
    <lineage>
        <taxon>Eukaryota</taxon>
        <taxon>Fungi</taxon>
        <taxon>Dikarya</taxon>
        <taxon>Basidiomycota</taxon>
        <taxon>Agaricomycotina</taxon>
        <taxon>Agaricomycetes</taxon>
        <taxon>Polyporales</taxon>
        <taxon>Sparassidaceae</taxon>
        <taxon>Sparassis</taxon>
    </lineage>
</organism>
<keyword evidence="2" id="KW-1185">Reference proteome</keyword>
<sequence>MRPTPPIVILNVFNSFIHLTSIPPRRTCTRDLNPSLVHHTRLSFIESLDIPPVETCLAWKLAAVNGRLLQSFVGKLDPAHKDDVLDSTLLAQLAANQAGGDDKDKWYKKFKEVLENIGWVVESFSFTEIVNVNTYGSVDKAVIAILDPHLSPEAGEVVKATIYAMKRRVNAEANAIFQENAWDGQTANFQIGVASASDGDNVRLHIGGFNYAATGAAGNVLFFKFGHCAVKFTCAAQTMVLNEEIYNMVRDRVKEKIRTAIQSYRKDVAVRF</sequence>
<gene>
    <name evidence="1" type="ORF">SCP_1702510</name>
</gene>
<name>A0A401H660_9APHY</name>
<dbReference type="OrthoDB" id="5983317at2759"/>
<proteinExistence type="predicted"/>
<reference evidence="1 2" key="1">
    <citation type="journal article" date="2018" name="Sci. Rep.">
        <title>Genome sequence of the cauliflower mushroom Sparassis crispa (Hanabiratake) and its association with beneficial usage.</title>
        <authorList>
            <person name="Kiyama R."/>
            <person name="Furutani Y."/>
            <person name="Kawaguchi K."/>
            <person name="Nakanishi T."/>
        </authorList>
    </citation>
    <scope>NUCLEOTIDE SEQUENCE [LARGE SCALE GENOMIC DNA]</scope>
</reference>
<dbReference type="GeneID" id="38786842"/>
<dbReference type="RefSeq" id="XP_027620838.1">
    <property type="nucleotide sequence ID" value="XM_027765037.1"/>
</dbReference>
<evidence type="ECO:0000313" key="1">
    <source>
        <dbReference type="EMBL" id="GBE89925.1"/>
    </source>
</evidence>
<evidence type="ECO:0000313" key="2">
    <source>
        <dbReference type="Proteomes" id="UP000287166"/>
    </source>
</evidence>
<dbReference type="InParanoid" id="A0A401H660"/>
<comment type="caution">
    <text evidence="1">The sequence shown here is derived from an EMBL/GenBank/DDBJ whole genome shotgun (WGS) entry which is preliminary data.</text>
</comment>